<reference evidence="1 2" key="1">
    <citation type="journal article" date="2008" name="Infect. Immun.">
        <title>Genomic comparison of virulent Rickettsia rickettsii Sheila Smith and avirulent Rickettsia rickettsii Iowa.</title>
        <authorList>
            <person name="Ellison D.W."/>
            <person name="Clark T.R."/>
            <person name="Sturdevant D.E."/>
            <person name="Virtaneva K."/>
            <person name="Porcella S.F."/>
            <person name="Hackstadt T."/>
        </authorList>
    </citation>
    <scope>NUCLEOTIDE SEQUENCE [LARGE SCALE GENOMIC DNA]</scope>
    <source>
        <strain evidence="1 2">Iowa</strain>
    </source>
</reference>
<dbReference type="HOGENOM" id="CLU_2131635_0_0_5"/>
<evidence type="ECO:0000313" key="2">
    <source>
        <dbReference type="Proteomes" id="UP000000796"/>
    </source>
</evidence>
<name>B0BX23_RICRO</name>
<gene>
    <name evidence="1" type="ordered locus">RrIowa_0519</name>
</gene>
<dbReference type="Proteomes" id="UP000000796">
    <property type="component" value="Chromosome"/>
</dbReference>
<dbReference type="EMBL" id="CP000766">
    <property type="protein sequence ID" value="ABY72399.1"/>
    <property type="molecule type" value="Genomic_DNA"/>
</dbReference>
<organism evidence="1 2">
    <name type="scientific">Rickettsia rickettsii (strain Iowa)</name>
    <dbReference type="NCBI Taxonomy" id="452659"/>
    <lineage>
        <taxon>Bacteria</taxon>
        <taxon>Pseudomonadati</taxon>
        <taxon>Pseudomonadota</taxon>
        <taxon>Alphaproteobacteria</taxon>
        <taxon>Rickettsiales</taxon>
        <taxon>Rickettsiaceae</taxon>
        <taxon>Rickettsieae</taxon>
        <taxon>Rickettsia</taxon>
        <taxon>spotted fever group</taxon>
    </lineage>
</organism>
<protein>
    <submittedName>
        <fullName evidence="1">Uncharacterized protein</fullName>
    </submittedName>
</protein>
<accession>B0BX23</accession>
<reference evidence="1 2" key="2">
    <citation type="journal article" date="2015" name="Infect. Immun.">
        <title>Comparative genome sequencing of Rickettsia rickettsii strains that differ in virulence.</title>
        <authorList>
            <person name="Clark T.R."/>
            <person name="Noriea N.F."/>
            <person name="Bublitz D.C."/>
            <person name="Ellison D.W."/>
            <person name="Martens C."/>
            <person name="Lutter E.I."/>
            <person name="Hackstadt T."/>
        </authorList>
    </citation>
    <scope>NUCLEOTIDE SEQUENCE [LARGE SCALE GENOMIC DNA]</scope>
    <source>
        <strain evidence="1 2">Iowa</strain>
    </source>
</reference>
<evidence type="ECO:0000313" key="1">
    <source>
        <dbReference type="EMBL" id="ABY72399.1"/>
    </source>
</evidence>
<sequence length="113" mass="12441">MTYNKYIIILPDQATSELFLLEQIRPLTLTEAPIAAGQAPLTGKLEPSNDSSPISKYSAISSSDNIFIAVSIAQVITRSKWFPSFTKSARTKFIKIFLVCSASPIEDNTTLTR</sequence>
<dbReference type="KEGG" id="rrj:RrIowa_0519"/>
<proteinExistence type="predicted"/>
<keyword evidence="2" id="KW-1185">Reference proteome</keyword>
<dbReference type="AlphaFoldDB" id="B0BX23"/>